<protein>
    <submittedName>
        <fullName evidence="1">Uncharacterized protein</fullName>
    </submittedName>
</protein>
<evidence type="ECO:0000313" key="1">
    <source>
        <dbReference type="EMBL" id="GAB94764.1"/>
    </source>
</evidence>
<keyword evidence="2" id="KW-1185">Reference proteome</keyword>
<accession>K6X7H9</accession>
<gene>
    <name evidence="1" type="ORF">KILIM_011_00370</name>
</gene>
<evidence type="ECO:0000313" key="2">
    <source>
        <dbReference type="Proteomes" id="UP000008366"/>
    </source>
</evidence>
<reference evidence="1 2" key="1">
    <citation type="submission" date="2012-08" db="EMBL/GenBank/DDBJ databases">
        <title>Whole genome shotgun sequence of Kineosphaera limosa NBRC 100340.</title>
        <authorList>
            <person name="Yoshida I."/>
            <person name="Isaki S."/>
            <person name="Hosoyama A."/>
            <person name="Tsuchikane K."/>
            <person name="Katsumata H."/>
            <person name="Ando Y."/>
            <person name="Ohji S."/>
            <person name="Hamada M."/>
            <person name="Tamura T."/>
            <person name="Yamazoe A."/>
            <person name="Yamazaki S."/>
            <person name="Fujita N."/>
        </authorList>
    </citation>
    <scope>NUCLEOTIDE SEQUENCE [LARGE SCALE GENOMIC DNA]</scope>
    <source>
        <strain evidence="1 2">NBRC 100340</strain>
    </source>
</reference>
<dbReference type="STRING" id="1184609.KILIM_011_00370"/>
<sequence>MSIYRPHDTWPDHSKSWWRDTLAYGREQGWSLDHPSGHWGRLFCPGGCIITIFGTGRGGESVAKSARRKIQRCLHVHGSVLARAVDHLDRAEQLTDAASELALRQAHHAYIDEILQSADEALDAIKEAGLLRQIEDLPSEPEIASAAASLDDAGAQLDLATATLSPMSAGVAKPLRRRITALRKRIEKLRTTLDQPALTVVDIGRGRPGGPS</sequence>
<dbReference type="OrthoDB" id="5197758at2"/>
<dbReference type="Proteomes" id="UP000008366">
    <property type="component" value="Unassembled WGS sequence"/>
</dbReference>
<comment type="caution">
    <text evidence="1">The sequence shown here is derived from an EMBL/GenBank/DDBJ whole genome shotgun (WGS) entry which is preliminary data.</text>
</comment>
<name>K6X7H9_9MICO</name>
<dbReference type="RefSeq" id="WP_006591296.1">
    <property type="nucleotide sequence ID" value="NZ_BAHD01000011.1"/>
</dbReference>
<proteinExistence type="predicted"/>
<dbReference type="AlphaFoldDB" id="K6X7H9"/>
<dbReference type="EMBL" id="BAHD01000011">
    <property type="protein sequence ID" value="GAB94764.1"/>
    <property type="molecule type" value="Genomic_DNA"/>
</dbReference>
<organism evidence="1 2">
    <name type="scientific">Kineosphaera limosa NBRC 100340</name>
    <dbReference type="NCBI Taxonomy" id="1184609"/>
    <lineage>
        <taxon>Bacteria</taxon>
        <taxon>Bacillati</taxon>
        <taxon>Actinomycetota</taxon>
        <taxon>Actinomycetes</taxon>
        <taxon>Micrococcales</taxon>
        <taxon>Dermatophilaceae</taxon>
        <taxon>Kineosphaera</taxon>
    </lineage>
</organism>